<reference evidence="10" key="1">
    <citation type="journal article" date="2004" name="Environ. Microbiol.">
        <title>The genome of Desulfotalea psychrophila, a sulfate-reducing bacterium from permanently cold Arctic sediments.</title>
        <authorList>
            <person name="Rabus R."/>
            <person name="Ruepp A."/>
            <person name="Frickey T."/>
            <person name="Rattei T."/>
            <person name="Fartmann B."/>
            <person name="Stark M."/>
            <person name="Bauer M."/>
            <person name="Zibat A."/>
            <person name="Lombardot T."/>
            <person name="Becker I."/>
            <person name="Amann J."/>
            <person name="Gellner K."/>
            <person name="Teeling H."/>
            <person name="Leuschner W.D."/>
            <person name="Gloeckner F.-O."/>
            <person name="Lupas A.N."/>
            <person name="Amann R."/>
            <person name="Klenk H.-P."/>
        </authorList>
    </citation>
    <scope>NUCLEOTIDE SEQUENCE [LARGE SCALE GENOMIC DNA]</scope>
    <source>
        <strain evidence="10">DSM 12343 / LSv54</strain>
    </source>
</reference>
<dbReference type="InterPro" id="IPR010656">
    <property type="entry name" value="DctM"/>
</dbReference>
<evidence type="ECO:0000256" key="3">
    <source>
        <dbReference type="ARBA" id="ARBA00022519"/>
    </source>
</evidence>
<keyword evidence="4 7" id="KW-0812">Transmembrane</keyword>
<evidence type="ECO:0000256" key="1">
    <source>
        <dbReference type="ARBA" id="ARBA00004429"/>
    </source>
</evidence>
<feature type="transmembrane region" description="Helical" evidence="7">
    <location>
        <begin position="270"/>
        <end position="291"/>
    </location>
</feature>
<dbReference type="OrthoDB" id="9790209at2"/>
<dbReference type="NCBIfam" id="TIGR00786">
    <property type="entry name" value="dctM"/>
    <property type="match status" value="1"/>
</dbReference>
<feature type="transmembrane region" description="Helical" evidence="7">
    <location>
        <begin position="48"/>
        <end position="68"/>
    </location>
</feature>
<dbReference type="Pfam" id="PF06808">
    <property type="entry name" value="DctM"/>
    <property type="match status" value="1"/>
</dbReference>
<feature type="transmembrane region" description="Helical" evidence="7">
    <location>
        <begin position="214"/>
        <end position="234"/>
    </location>
</feature>
<dbReference type="STRING" id="177439.DP1187"/>
<evidence type="ECO:0000256" key="2">
    <source>
        <dbReference type="ARBA" id="ARBA00022475"/>
    </source>
</evidence>
<keyword evidence="2" id="KW-1003">Cell membrane</keyword>
<name>Q6AP08_DESPS</name>
<evidence type="ECO:0000313" key="9">
    <source>
        <dbReference type="EMBL" id="CAG35916.1"/>
    </source>
</evidence>
<comment type="subcellular location">
    <subcellularLocation>
        <location evidence="1">Cell inner membrane</location>
        <topology evidence="1">Multi-pass membrane protein</topology>
    </subcellularLocation>
</comment>
<evidence type="ECO:0000313" key="10">
    <source>
        <dbReference type="Proteomes" id="UP000000602"/>
    </source>
</evidence>
<evidence type="ECO:0000256" key="7">
    <source>
        <dbReference type="SAM" id="Phobius"/>
    </source>
</evidence>
<evidence type="ECO:0000256" key="4">
    <source>
        <dbReference type="ARBA" id="ARBA00022692"/>
    </source>
</evidence>
<feature type="transmembrane region" description="Helical" evidence="7">
    <location>
        <begin position="80"/>
        <end position="104"/>
    </location>
</feature>
<dbReference type="KEGG" id="dps:DP1187"/>
<organism evidence="9 10">
    <name type="scientific">Desulfotalea psychrophila (strain LSv54 / DSM 12343)</name>
    <dbReference type="NCBI Taxonomy" id="177439"/>
    <lineage>
        <taxon>Bacteria</taxon>
        <taxon>Pseudomonadati</taxon>
        <taxon>Thermodesulfobacteriota</taxon>
        <taxon>Desulfobulbia</taxon>
        <taxon>Desulfobulbales</taxon>
        <taxon>Desulfocapsaceae</taxon>
        <taxon>Desulfotalea</taxon>
    </lineage>
</organism>
<dbReference type="InterPro" id="IPR004681">
    <property type="entry name" value="TRAP_DctM"/>
</dbReference>
<dbReference type="GO" id="GO:0022857">
    <property type="term" value="F:transmembrane transporter activity"/>
    <property type="evidence" value="ECO:0007669"/>
    <property type="project" value="TreeGrafter"/>
</dbReference>
<keyword evidence="6 7" id="KW-0472">Membrane</keyword>
<accession>Q6AP08</accession>
<dbReference type="Proteomes" id="UP000000602">
    <property type="component" value="Chromosome"/>
</dbReference>
<dbReference type="GO" id="GO:0005886">
    <property type="term" value="C:plasma membrane"/>
    <property type="evidence" value="ECO:0007669"/>
    <property type="project" value="UniProtKB-SubCell"/>
</dbReference>
<evidence type="ECO:0000259" key="8">
    <source>
        <dbReference type="Pfam" id="PF06808"/>
    </source>
</evidence>
<feature type="transmembrane region" description="Helical" evidence="7">
    <location>
        <begin position="373"/>
        <end position="391"/>
    </location>
</feature>
<feature type="domain" description="TRAP C4-dicarboxylate transport system permease DctM subunit" evidence="8">
    <location>
        <begin position="6"/>
        <end position="415"/>
    </location>
</feature>
<evidence type="ECO:0000256" key="6">
    <source>
        <dbReference type="ARBA" id="ARBA00023136"/>
    </source>
</evidence>
<sequence>MTLFIFVCAFLLIGLNTPIFISLACTTFVVFALFTNMPLGILPQRMFAGVDNMALIAIPYFIFAAQIMSKGGLTVRLIKFAQTLVGHLPGGLGICAVLSCLFFAAISGSTASTVVAVGSIIYPALLKAGYGEKFSLGLVTCSALLGMVIPPSNAMIIYGSISRVSIGALFLSGFGAGMVFVCVYSAWCVYHAYKTKVPLQQRATLREITLAAKDAGWSLGFPLVILGGIYSGVFTSTESAVVSVAYAILVAMVIYRELKPQEIWVIACETGLASAKILIMVAAATLFSWLLTVENITTQLIEPIKALDLPWWSILFINNVIMLFAGMFIDVFSNILIFCPLMTPLIQEAGISTLHFGLIASVNADMGNITPPFGLNLFIASGVFGVSYFTIVRAVLPWLCLALLCLMIITYVPQISLWLPSIIYPGSF</sequence>
<feature type="transmembrane region" description="Helical" evidence="7">
    <location>
        <begin position="240"/>
        <end position="258"/>
    </location>
</feature>
<keyword evidence="5 7" id="KW-1133">Transmembrane helix</keyword>
<evidence type="ECO:0000256" key="5">
    <source>
        <dbReference type="ARBA" id="ARBA00022989"/>
    </source>
</evidence>
<dbReference type="HOGENOM" id="CLU_019824_4_1_7"/>
<dbReference type="PANTHER" id="PTHR33362">
    <property type="entry name" value="SIALIC ACID TRAP TRANSPORTER PERMEASE PROTEIN SIAT-RELATED"/>
    <property type="match status" value="1"/>
</dbReference>
<dbReference type="eggNOG" id="COG1593">
    <property type="taxonomic scope" value="Bacteria"/>
</dbReference>
<feature type="transmembrane region" description="Helical" evidence="7">
    <location>
        <begin position="110"/>
        <end position="126"/>
    </location>
</feature>
<proteinExistence type="predicted"/>
<feature type="transmembrane region" description="Helical" evidence="7">
    <location>
        <begin position="398"/>
        <end position="419"/>
    </location>
</feature>
<protein>
    <submittedName>
        <fullName evidence="9">Probable DctM (C4-dicarboxylate permease, large subunit)</fullName>
    </submittedName>
</protein>
<keyword evidence="3" id="KW-0997">Cell inner membrane</keyword>
<dbReference type="RefSeq" id="WP_011188428.1">
    <property type="nucleotide sequence ID" value="NC_006138.1"/>
</dbReference>
<feature type="transmembrane region" description="Helical" evidence="7">
    <location>
        <begin position="336"/>
        <end position="361"/>
    </location>
</feature>
<dbReference type="EMBL" id="CR522870">
    <property type="protein sequence ID" value="CAG35916.1"/>
    <property type="molecule type" value="Genomic_DNA"/>
</dbReference>
<feature type="transmembrane region" description="Helical" evidence="7">
    <location>
        <begin position="167"/>
        <end position="193"/>
    </location>
</feature>
<dbReference type="AlphaFoldDB" id="Q6AP08"/>
<dbReference type="PANTHER" id="PTHR33362:SF5">
    <property type="entry name" value="C4-DICARBOXYLATE TRAP TRANSPORTER LARGE PERMEASE PROTEIN DCTM"/>
    <property type="match status" value="1"/>
</dbReference>
<gene>
    <name evidence="9" type="ordered locus">DP1187</name>
</gene>
<feature type="transmembrane region" description="Helical" evidence="7">
    <location>
        <begin position="138"/>
        <end position="161"/>
    </location>
</feature>
<feature type="transmembrane region" description="Helical" evidence="7">
    <location>
        <begin position="311"/>
        <end position="329"/>
    </location>
</feature>
<dbReference type="PIRSF" id="PIRSF006066">
    <property type="entry name" value="HI0050"/>
    <property type="match status" value="1"/>
</dbReference>
<keyword evidence="10" id="KW-1185">Reference proteome</keyword>